<feature type="transmembrane region" description="Helical" evidence="1">
    <location>
        <begin position="366"/>
        <end position="393"/>
    </location>
</feature>
<feature type="transmembrane region" description="Helical" evidence="1">
    <location>
        <begin position="36"/>
        <end position="56"/>
    </location>
</feature>
<proteinExistence type="predicted"/>
<evidence type="ECO:0000256" key="1">
    <source>
        <dbReference type="SAM" id="Phobius"/>
    </source>
</evidence>
<keyword evidence="1" id="KW-1133">Transmembrane helix</keyword>
<gene>
    <name evidence="2" type="ORF">Ljor_0193</name>
</gene>
<protein>
    <submittedName>
        <fullName evidence="2">Uncharacterized protein</fullName>
    </submittedName>
</protein>
<dbReference type="PROSITE" id="PS51257">
    <property type="entry name" value="PROKAR_LIPOPROTEIN"/>
    <property type="match status" value="1"/>
</dbReference>
<reference evidence="2 3" key="1">
    <citation type="submission" date="2015-11" db="EMBL/GenBank/DDBJ databases">
        <title>Genomic analysis of 38 Legionella species identifies large and diverse effector repertoires.</title>
        <authorList>
            <person name="Burstein D."/>
            <person name="Amaro F."/>
            <person name="Zusman T."/>
            <person name="Lifshitz Z."/>
            <person name="Cohen O."/>
            <person name="Gilbert J.A."/>
            <person name="Pupko T."/>
            <person name="Shuman H.A."/>
            <person name="Segal G."/>
        </authorList>
    </citation>
    <scope>NUCLEOTIDE SEQUENCE [LARGE SCALE GENOMIC DNA]</scope>
    <source>
        <strain evidence="2 3">BL-540</strain>
    </source>
</reference>
<name>A0A0W0VFV7_9GAMM</name>
<feature type="transmembrane region" description="Helical" evidence="1">
    <location>
        <begin position="103"/>
        <end position="124"/>
    </location>
</feature>
<feature type="transmembrane region" description="Helical" evidence="1">
    <location>
        <begin position="302"/>
        <end position="322"/>
    </location>
</feature>
<feature type="transmembrane region" description="Helical" evidence="1">
    <location>
        <begin position="459"/>
        <end position="478"/>
    </location>
</feature>
<organism evidence="2 3">
    <name type="scientific">Legionella jordanis</name>
    <dbReference type="NCBI Taxonomy" id="456"/>
    <lineage>
        <taxon>Bacteria</taxon>
        <taxon>Pseudomonadati</taxon>
        <taxon>Pseudomonadota</taxon>
        <taxon>Gammaproteobacteria</taxon>
        <taxon>Legionellales</taxon>
        <taxon>Legionellaceae</taxon>
        <taxon>Legionella</taxon>
    </lineage>
</organism>
<dbReference type="PATRIC" id="fig|456.5.peg.210"/>
<comment type="caution">
    <text evidence="2">The sequence shown here is derived from an EMBL/GenBank/DDBJ whole genome shotgun (WGS) entry which is preliminary data.</text>
</comment>
<feature type="transmembrane region" description="Helical" evidence="1">
    <location>
        <begin position="260"/>
        <end position="290"/>
    </location>
</feature>
<keyword evidence="1" id="KW-0472">Membrane</keyword>
<keyword evidence="3" id="KW-1185">Reference proteome</keyword>
<dbReference type="OrthoDB" id="5638596at2"/>
<feature type="transmembrane region" description="Helical" evidence="1">
    <location>
        <begin position="232"/>
        <end position="248"/>
    </location>
</feature>
<feature type="transmembrane region" description="Helical" evidence="1">
    <location>
        <begin position="171"/>
        <end position="196"/>
    </location>
</feature>
<feature type="transmembrane region" description="Helical" evidence="1">
    <location>
        <begin position="208"/>
        <end position="226"/>
    </location>
</feature>
<dbReference type="STRING" id="456.Ljor_0193"/>
<dbReference type="Proteomes" id="UP000055035">
    <property type="component" value="Unassembled WGS sequence"/>
</dbReference>
<feature type="transmembrane region" description="Helical" evidence="1">
    <location>
        <begin position="405"/>
        <end position="422"/>
    </location>
</feature>
<accession>A0A0W0VFV7</accession>
<keyword evidence="1" id="KW-0812">Transmembrane</keyword>
<dbReference type="RefSeq" id="WP_058469778.1">
    <property type="nucleotide sequence ID" value="NZ_CAAAIC010000005.1"/>
</dbReference>
<evidence type="ECO:0000313" key="3">
    <source>
        <dbReference type="Proteomes" id="UP000055035"/>
    </source>
</evidence>
<dbReference type="EMBL" id="LNYJ01000003">
    <property type="protein sequence ID" value="KTD18970.1"/>
    <property type="molecule type" value="Genomic_DNA"/>
</dbReference>
<sequence>MKSLLIIVIYSLSLIGCGNALLLLFSPTLTRTMALNIKLALGTALLSALWIILGLLGLLENKIIWTTLLGFALFGLIHLRSLVTTNRGQLTEALGNSQTYKSIYFWLALLSLIIISWIGILAYLRPPAGDAAAFYMVYPKIIAATGLLEAMPGTYHDFSSIGLSGELHFAILMKLGSVADAKFFSWMIGACLLFLLKELTEEVGGGRVAQIVAVAMLLTSTTYTDYLSDGKTDLFATFYAVAAIFCLISKERKQFSKELLILAGLLCGFAMSAKFSFIVALFPAAVFLLMLQNFSQRHERSWFIPFLLQSMLFMAAVAVALLPHFIKNAMLFGNPLAPFLGMNNWADQSSWYNWKDTLWIVATYPLSLVFGLYPLMGGAMSVLWIAAFALIPFVSKTKFSLRNPLMQLTLAGCFGLLCWIGVKPSIFVLRYFLAPLILLIPLPAIAVEEQWSRELKPRIVSLSYALFAAVILLMVPFLPNTGAWTIMALKDFRHPLTPKDNCNWEIFSYCKGFDNLNRSVPKGERVFLTGYYSYWMRDDLLQCINQISDFDLFSKPDVNMWSELYDRGFKHVAVQKATHDKYLKQLKAQNPPDWLLVKMEFEDSDMPIFHIESRDQTKLPHLFCGQNAKRQWKPLVRVARS</sequence>
<evidence type="ECO:0000313" key="2">
    <source>
        <dbReference type="EMBL" id="KTD18970.1"/>
    </source>
</evidence>
<dbReference type="AlphaFoldDB" id="A0A0W0VFV7"/>
<feature type="transmembrane region" description="Helical" evidence="1">
    <location>
        <begin position="63"/>
        <end position="83"/>
    </location>
</feature>
<feature type="transmembrane region" description="Helical" evidence="1">
    <location>
        <begin position="428"/>
        <end position="447"/>
    </location>
</feature>